<dbReference type="PROSITE" id="PS51068">
    <property type="entry name" value="FPG_CAT"/>
    <property type="match status" value="1"/>
</dbReference>
<dbReference type="Proteomes" id="UP000886070">
    <property type="component" value="Unassembled WGS sequence"/>
</dbReference>
<dbReference type="CDD" id="cd08966">
    <property type="entry name" value="EcFpg-like_N"/>
    <property type="match status" value="1"/>
</dbReference>
<keyword evidence="13 15" id="KW-0326">Glycosidase</keyword>
<evidence type="ECO:0000256" key="3">
    <source>
        <dbReference type="ARBA" id="ARBA00011245"/>
    </source>
</evidence>
<keyword evidence="11 15" id="KW-0456">Lyase</keyword>
<dbReference type="SUPFAM" id="SSF81624">
    <property type="entry name" value="N-terminal domain of MutM-like DNA repair proteins"/>
    <property type="match status" value="1"/>
</dbReference>
<evidence type="ECO:0000256" key="15">
    <source>
        <dbReference type="HAMAP-Rule" id="MF_00103"/>
    </source>
</evidence>
<dbReference type="FunFam" id="1.10.8.50:FF:000003">
    <property type="entry name" value="Formamidopyrimidine-DNA glycosylase"/>
    <property type="match status" value="1"/>
</dbReference>
<evidence type="ECO:0000256" key="12">
    <source>
        <dbReference type="ARBA" id="ARBA00023268"/>
    </source>
</evidence>
<dbReference type="InterPro" id="IPR015887">
    <property type="entry name" value="DNA_glyclase_Znf_dom_DNA_BS"/>
</dbReference>
<dbReference type="InterPro" id="IPR020629">
    <property type="entry name" value="FPG_Glyclase"/>
</dbReference>
<dbReference type="AlphaFoldDB" id="A0A7V5HZ39"/>
<dbReference type="NCBIfam" id="NF002211">
    <property type="entry name" value="PRK01103.1"/>
    <property type="match status" value="1"/>
</dbReference>
<comment type="catalytic activity">
    <reaction evidence="14 15">
        <text>2'-deoxyribonucleotide-(2'-deoxyribose 5'-phosphate)-2'-deoxyribonucleotide-DNA = a 3'-end 2'-deoxyribonucleotide-(2,3-dehydro-2,3-deoxyribose 5'-phosphate)-DNA + a 5'-end 5'-phospho-2'-deoxyribonucleoside-DNA + H(+)</text>
        <dbReference type="Rhea" id="RHEA:66592"/>
        <dbReference type="Rhea" id="RHEA-COMP:13180"/>
        <dbReference type="Rhea" id="RHEA-COMP:16897"/>
        <dbReference type="Rhea" id="RHEA-COMP:17067"/>
        <dbReference type="ChEBI" id="CHEBI:15378"/>
        <dbReference type="ChEBI" id="CHEBI:136412"/>
        <dbReference type="ChEBI" id="CHEBI:157695"/>
        <dbReference type="ChEBI" id="CHEBI:167181"/>
        <dbReference type="EC" id="4.2.99.18"/>
    </reaction>
</comment>
<feature type="domain" description="Formamidopyrimidine-DNA glycosylase catalytic" evidence="17">
    <location>
        <begin position="2"/>
        <end position="115"/>
    </location>
</feature>
<dbReference type="Gene3D" id="1.10.8.50">
    <property type="match status" value="1"/>
</dbReference>
<keyword evidence="5 15" id="KW-0227">DNA damage</keyword>
<keyword evidence="9 15" id="KW-0238">DNA-binding</keyword>
<dbReference type="GO" id="GO:0006284">
    <property type="term" value="P:base-excision repair"/>
    <property type="evidence" value="ECO:0007669"/>
    <property type="project" value="InterPro"/>
</dbReference>
<feature type="active site" description="Proton donor; for beta-elimination activity" evidence="15">
    <location>
        <position position="59"/>
    </location>
</feature>
<dbReference type="PANTHER" id="PTHR22993">
    <property type="entry name" value="FORMAMIDOPYRIMIDINE-DNA GLYCOSYLASE"/>
    <property type="match status" value="1"/>
</dbReference>
<keyword evidence="7 15" id="KW-0378">Hydrolase</keyword>
<dbReference type="GO" id="GO:0034039">
    <property type="term" value="F:8-oxo-7,8-dihydroguanine DNA N-glycosylase activity"/>
    <property type="evidence" value="ECO:0007669"/>
    <property type="project" value="TreeGrafter"/>
</dbReference>
<evidence type="ECO:0000256" key="4">
    <source>
        <dbReference type="ARBA" id="ARBA00022723"/>
    </source>
</evidence>
<comment type="function">
    <text evidence="15">Involved in base excision repair of DNA damaged by oxidation or by mutagenic agents. Acts as DNA glycosylase that recognizes and removes damaged bases. Has a preference for oxidized purines, such as 7,8-dihydro-8-oxoguanine (8-oxoG). Has AP (apurinic/apyrimidinic) lyase activity and introduces nicks in the DNA strand. Cleaves the DNA backbone by beta-delta elimination to generate a single-strand break at the site of the removed base with both 3'- and 5'-phosphates.</text>
</comment>
<evidence type="ECO:0000256" key="14">
    <source>
        <dbReference type="ARBA" id="ARBA00044632"/>
    </source>
</evidence>
<dbReference type="Pfam" id="PF06831">
    <property type="entry name" value="H2TH"/>
    <property type="match status" value="1"/>
</dbReference>
<evidence type="ECO:0000259" key="17">
    <source>
        <dbReference type="PROSITE" id="PS51068"/>
    </source>
</evidence>
<dbReference type="Gene3D" id="3.20.190.10">
    <property type="entry name" value="MutM-like, N-terminal"/>
    <property type="match status" value="1"/>
</dbReference>
<dbReference type="SUPFAM" id="SSF57716">
    <property type="entry name" value="Glucocorticoid receptor-like (DNA-binding domain)"/>
    <property type="match status" value="1"/>
</dbReference>
<evidence type="ECO:0000256" key="9">
    <source>
        <dbReference type="ARBA" id="ARBA00023125"/>
    </source>
</evidence>
<keyword evidence="12 15" id="KW-0511">Multifunctional enzyme</keyword>
<accession>A0A7V5HZ39</accession>
<keyword evidence="4 15" id="KW-0479">Metal-binding</keyword>
<feature type="domain" description="FPG-type" evidence="16">
    <location>
        <begin position="240"/>
        <end position="274"/>
    </location>
</feature>
<feature type="active site" description="Proton donor" evidence="15">
    <location>
        <position position="3"/>
    </location>
</feature>
<name>A0A7V5HZ39_UNCAE</name>
<dbReference type="InterPro" id="IPR035937">
    <property type="entry name" value="FPG_N"/>
</dbReference>
<proteinExistence type="inferred from homology"/>
<evidence type="ECO:0000256" key="7">
    <source>
        <dbReference type="ARBA" id="ARBA00022801"/>
    </source>
</evidence>
<dbReference type="EC" id="4.2.99.18" evidence="15"/>
<comment type="cofactor">
    <cofactor evidence="15">
        <name>Zn(2+)</name>
        <dbReference type="ChEBI" id="CHEBI:29105"/>
    </cofactor>
    <text evidence="15">Binds 1 zinc ion per subunit.</text>
</comment>
<gene>
    <name evidence="15 18" type="primary">mutM</name>
    <name evidence="15" type="synonym">fpg</name>
    <name evidence="18" type="ORF">ENL39_01200</name>
</gene>
<comment type="caution">
    <text evidence="18">The sequence shown here is derived from an EMBL/GenBank/DDBJ whole genome shotgun (WGS) entry which is preliminary data.</text>
</comment>
<dbReference type="InterPro" id="IPR010663">
    <property type="entry name" value="Znf_FPG/IleRS"/>
</dbReference>
<evidence type="ECO:0000256" key="11">
    <source>
        <dbReference type="ARBA" id="ARBA00023239"/>
    </source>
</evidence>
<keyword evidence="6 15" id="KW-0863">Zinc-finger</keyword>
<reference evidence="18" key="1">
    <citation type="journal article" date="2020" name="mSystems">
        <title>Genome- and Community-Level Interaction Insights into Carbon Utilization and Element Cycling Functions of Hydrothermarchaeota in Hydrothermal Sediment.</title>
        <authorList>
            <person name="Zhou Z."/>
            <person name="Liu Y."/>
            <person name="Xu W."/>
            <person name="Pan J."/>
            <person name="Luo Z.H."/>
            <person name="Li M."/>
        </authorList>
    </citation>
    <scope>NUCLEOTIDE SEQUENCE [LARGE SCALE GENOMIC DNA]</scope>
    <source>
        <strain evidence="18">HyVt-92</strain>
    </source>
</reference>
<dbReference type="Pfam" id="PF06827">
    <property type="entry name" value="zf-FPG_IleRS"/>
    <property type="match status" value="1"/>
</dbReference>
<evidence type="ECO:0000256" key="13">
    <source>
        <dbReference type="ARBA" id="ARBA00023295"/>
    </source>
</evidence>
<comment type="similarity">
    <text evidence="2 15">Belongs to the FPG family.</text>
</comment>
<keyword evidence="10 15" id="KW-0234">DNA repair</keyword>
<dbReference type="InterPro" id="IPR010979">
    <property type="entry name" value="Ribosomal_uS13-like_H2TH"/>
</dbReference>
<dbReference type="InterPro" id="IPR012319">
    <property type="entry name" value="FPG_cat"/>
</dbReference>
<dbReference type="NCBIfam" id="TIGR00577">
    <property type="entry name" value="fpg"/>
    <property type="match status" value="1"/>
</dbReference>
<dbReference type="SUPFAM" id="SSF46946">
    <property type="entry name" value="S13-like H2TH domain"/>
    <property type="match status" value="1"/>
</dbReference>
<dbReference type="GO" id="GO:0140078">
    <property type="term" value="F:class I DNA-(apurinic or apyrimidinic site) endonuclease activity"/>
    <property type="evidence" value="ECO:0007669"/>
    <property type="project" value="UniProtKB-EC"/>
</dbReference>
<dbReference type="EMBL" id="DRTT01000033">
    <property type="protein sequence ID" value="HHF98091.1"/>
    <property type="molecule type" value="Genomic_DNA"/>
</dbReference>
<dbReference type="InterPro" id="IPR000214">
    <property type="entry name" value="Znf_DNA_glyclase/AP_lyase"/>
</dbReference>
<evidence type="ECO:0000256" key="8">
    <source>
        <dbReference type="ARBA" id="ARBA00022833"/>
    </source>
</evidence>
<evidence type="ECO:0000256" key="2">
    <source>
        <dbReference type="ARBA" id="ARBA00009409"/>
    </source>
</evidence>
<evidence type="ECO:0000256" key="10">
    <source>
        <dbReference type="ARBA" id="ARBA00023204"/>
    </source>
</evidence>
<evidence type="ECO:0000256" key="6">
    <source>
        <dbReference type="ARBA" id="ARBA00022771"/>
    </source>
</evidence>
<keyword evidence="8 15" id="KW-0862">Zinc</keyword>
<dbReference type="PANTHER" id="PTHR22993:SF9">
    <property type="entry name" value="FORMAMIDOPYRIMIDINE-DNA GLYCOSYLASE"/>
    <property type="match status" value="1"/>
</dbReference>
<protein>
    <recommendedName>
        <fullName evidence="15">Formamidopyrimidine-DNA glycosylase</fullName>
        <shortName evidence="15">Fapy-DNA glycosylase</shortName>
        <ecNumber evidence="15">3.2.2.23</ecNumber>
    </recommendedName>
    <alternativeName>
        <fullName evidence="15">DNA-(apurinic or apyrimidinic site) lyase MutM</fullName>
        <shortName evidence="15">AP lyase MutM</shortName>
        <ecNumber evidence="15">4.2.99.18</ecNumber>
    </alternativeName>
</protein>
<dbReference type="SMART" id="SM01232">
    <property type="entry name" value="H2TH"/>
    <property type="match status" value="1"/>
</dbReference>
<sequence length="274" mass="31779">MPELPEVETIRQDMINRVKGKRIVKVEVRNEKNIRFPSPQEFKKRIEGRIIEDIKRRGKYLLVALDSGDFLVFHLKLTGRLLFFSEKEKEPDYVRIVFFFEDKTRLFFADIRGFADVHLLTREEMESLPAIKEMGPEPLSPDFTLDEFKKRIKSKKGRIKPLLMDQKVIAGIGNIYSQESLYRAKVHPEKNASKLTDKEIEAIYKSLLEVLEEAIKYRGSSVDAYLDLEGKEGGYVPHLKVYGREGERCLRCGAPIKKKKIGGRGTYFCDNCQK</sequence>
<evidence type="ECO:0000256" key="1">
    <source>
        <dbReference type="ARBA" id="ARBA00001668"/>
    </source>
</evidence>
<comment type="caution">
    <text evidence="15">Lacks conserved residue(s) required for the propagation of feature annotation.</text>
</comment>
<dbReference type="EC" id="3.2.2.23" evidence="15"/>
<dbReference type="PROSITE" id="PS51066">
    <property type="entry name" value="ZF_FPG_2"/>
    <property type="match status" value="1"/>
</dbReference>
<feature type="binding site" evidence="15">
    <location>
        <position position="155"/>
    </location>
    <ligand>
        <name>DNA</name>
        <dbReference type="ChEBI" id="CHEBI:16991"/>
    </ligand>
</feature>
<dbReference type="Pfam" id="PF01149">
    <property type="entry name" value="Fapy_DNA_glyco"/>
    <property type="match status" value="1"/>
</dbReference>
<dbReference type="GO" id="GO:0003684">
    <property type="term" value="F:damaged DNA binding"/>
    <property type="evidence" value="ECO:0007669"/>
    <property type="project" value="InterPro"/>
</dbReference>
<dbReference type="GO" id="GO:0008270">
    <property type="term" value="F:zinc ion binding"/>
    <property type="evidence" value="ECO:0007669"/>
    <property type="project" value="UniProtKB-UniRule"/>
</dbReference>
<feature type="active site" description="Schiff-base intermediate with DNA" evidence="15">
    <location>
        <position position="2"/>
    </location>
</feature>
<feature type="binding site" evidence="15">
    <location>
        <position position="112"/>
    </location>
    <ligand>
        <name>DNA</name>
        <dbReference type="ChEBI" id="CHEBI:16991"/>
    </ligand>
</feature>
<feature type="active site" description="Proton donor; for delta-elimination activity" evidence="15">
    <location>
        <position position="264"/>
    </location>
</feature>
<evidence type="ECO:0000256" key="5">
    <source>
        <dbReference type="ARBA" id="ARBA00022763"/>
    </source>
</evidence>
<dbReference type="InterPro" id="IPR015886">
    <property type="entry name" value="H2TH_FPG"/>
</dbReference>
<comment type="subunit">
    <text evidence="3 15">Monomer.</text>
</comment>
<comment type="catalytic activity">
    <reaction evidence="1 15">
        <text>Hydrolysis of DNA containing ring-opened 7-methylguanine residues, releasing 2,6-diamino-4-hydroxy-5-(N-methyl)formamidopyrimidine.</text>
        <dbReference type="EC" id="3.2.2.23"/>
    </reaction>
</comment>
<dbReference type="SMART" id="SM00898">
    <property type="entry name" value="Fapy_DNA_glyco"/>
    <property type="match status" value="1"/>
</dbReference>
<dbReference type="PROSITE" id="PS01242">
    <property type="entry name" value="ZF_FPG_1"/>
    <property type="match status" value="1"/>
</dbReference>
<evidence type="ECO:0000313" key="18">
    <source>
        <dbReference type="EMBL" id="HHF98091.1"/>
    </source>
</evidence>
<organism evidence="18">
    <name type="scientific">Aerophobetes bacterium</name>
    <dbReference type="NCBI Taxonomy" id="2030807"/>
    <lineage>
        <taxon>Bacteria</taxon>
        <taxon>Candidatus Aerophobota</taxon>
    </lineage>
</organism>
<evidence type="ECO:0000259" key="16">
    <source>
        <dbReference type="PROSITE" id="PS51066"/>
    </source>
</evidence>
<dbReference type="HAMAP" id="MF_00103">
    <property type="entry name" value="Fapy_DNA_glycosyl"/>
    <property type="match status" value="1"/>
</dbReference>